<gene>
    <name evidence="12" type="ORF">ENU28_01495</name>
</gene>
<keyword evidence="7" id="KW-0653">Protein transport</keyword>
<dbReference type="Pfam" id="PF03544">
    <property type="entry name" value="TonB_C"/>
    <property type="match status" value="1"/>
</dbReference>
<evidence type="ECO:0000256" key="10">
    <source>
        <dbReference type="SAM" id="Phobius"/>
    </source>
</evidence>
<protein>
    <submittedName>
        <fullName evidence="12">Energy transducer TonB</fullName>
    </submittedName>
</protein>
<organism evidence="12">
    <name type="scientific">candidate division WOR-3 bacterium</name>
    <dbReference type="NCBI Taxonomy" id="2052148"/>
    <lineage>
        <taxon>Bacteria</taxon>
        <taxon>Bacteria division WOR-3</taxon>
    </lineage>
</organism>
<dbReference type="PANTHER" id="PTHR33446">
    <property type="entry name" value="PROTEIN TONB-RELATED"/>
    <property type="match status" value="1"/>
</dbReference>
<keyword evidence="6 10" id="KW-0812">Transmembrane</keyword>
<proteinExistence type="inferred from homology"/>
<evidence type="ECO:0000259" key="11">
    <source>
        <dbReference type="PROSITE" id="PS52015"/>
    </source>
</evidence>
<keyword evidence="5" id="KW-0997">Cell inner membrane</keyword>
<dbReference type="AlphaFoldDB" id="A0A7V4CHD6"/>
<evidence type="ECO:0000256" key="4">
    <source>
        <dbReference type="ARBA" id="ARBA00022475"/>
    </source>
</evidence>
<feature type="domain" description="TonB C-terminal" evidence="11">
    <location>
        <begin position="116"/>
        <end position="206"/>
    </location>
</feature>
<evidence type="ECO:0000313" key="12">
    <source>
        <dbReference type="EMBL" id="HGQ55123.1"/>
    </source>
</evidence>
<dbReference type="GO" id="GO:0030288">
    <property type="term" value="C:outer membrane-bounded periplasmic space"/>
    <property type="evidence" value="ECO:0007669"/>
    <property type="project" value="InterPro"/>
</dbReference>
<dbReference type="NCBIfam" id="TIGR01352">
    <property type="entry name" value="tonB_Cterm"/>
    <property type="match status" value="1"/>
</dbReference>
<dbReference type="PRINTS" id="PR01374">
    <property type="entry name" value="TONBPROTEIN"/>
</dbReference>
<dbReference type="PROSITE" id="PS52015">
    <property type="entry name" value="TONB_CTD"/>
    <property type="match status" value="1"/>
</dbReference>
<name>A0A7V4CHD6_UNCW3</name>
<dbReference type="GO" id="GO:0098797">
    <property type="term" value="C:plasma membrane protein complex"/>
    <property type="evidence" value="ECO:0007669"/>
    <property type="project" value="TreeGrafter"/>
</dbReference>
<evidence type="ECO:0000256" key="6">
    <source>
        <dbReference type="ARBA" id="ARBA00022692"/>
    </source>
</evidence>
<reference evidence="12" key="1">
    <citation type="journal article" date="2020" name="mSystems">
        <title>Genome- and Community-Level Interaction Insights into Carbon Utilization and Element Cycling Functions of Hydrothermarchaeota in Hydrothermal Sediment.</title>
        <authorList>
            <person name="Zhou Z."/>
            <person name="Liu Y."/>
            <person name="Xu W."/>
            <person name="Pan J."/>
            <person name="Luo Z.H."/>
            <person name="Li M."/>
        </authorList>
    </citation>
    <scope>NUCLEOTIDE SEQUENCE [LARGE SCALE GENOMIC DNA]</scope>
    <source>
        <strain evidence="12">SpSt-655</strain>
    </source>
</reference>
<keyword evidence="8 10" id="KW-1133">Transmembrane helix</keyword>
<evidence type="ECO:0000256" key="8">
    <source>
        <dbReference type="ARBA" id="ARBA00022989"/>
    </source>
</evidence>
<dbReference type="GO" id="GO:0015891">
    <property type="term" value="P:siderophore transport"/>
    <property type="evidence" value="ECO:0007669"/>
    <property type="project" value="InterPro"/>
</dbReference>
<evidence type="ECO:0000256" key="2">
    <source>
        <dbReference type="ARBA" id="ARBA00006555"/>
    </source>
</evidence>
<comment type="caution">
    <text evidence="12">The sequence shown here is derived from an EMBL/GenBank/DDBJ whole genome shotgun (WGS) entry which is preliminary data.</text>
</comment>
<accession>A0A7V4CHD6</accession>
<dbReference type="PANTHER" id="PTHR33446:SF2">
    <property type="entry name" value="PROTEIN TONB"/>
    <property type="match status" value="1"/>
</dbReference>
<keyword evidence="3" id="KW-0813">Transport</keyword>
<dbReference type="Gene3D" id="3.30.1150.10">
    <property type="match status" value="1"/>
</dbReference>
<keyword evidence="9 10" id="KW-0472">Membrane</keyword>
<evidence type="ECO:0000256" key="1">
    <source>
        <dbReference type="ARBA" id="ARBA00004383"/>
    </source>
</evidence>
<dbReference type="InterPro" id="IPR006260">
    <property type="entry name" value="TonB/TolA_C"/>
</dbReference>
<dbReference type="InterPro" id="IPR051045">
    <property type="entry name" value="TonB-dependent_transducer"/>
</dbReference>
<comment type="similarity">
    <text evidence="2">Belongs to the TonB family.</text>
</comment>
<dbReference type="GO" id="GO:0031992">
    <property type="term" value="F:energy transducer activity"/>
    <property type="evidence" value="ECO:0007669"/>
    <property type="project" value="InterPro"/>
</dbReference>
<dbReference type="SUPFAM" id="SSF74653">
    <property type="entry name" value="TolA/TonB C-terminal domain"/>
    <property type="match status" value="1"/>
</dbReference>
<dbReference type="EMBL" id="DTBX01000054">
    <property type="protein sequence ID" value="HGQ55123.1"/>
    <property type="molecule type" value="Genomic_DNA"/>
</dbReference>
<dbReference type="InterPro" id="IPR003538">
    <property type="entry name" value="TonB"/>
</dbReference>
<dbReference type="GO" id="GO:0015031">
    <property type="term" value="P:protein transport"/>
    <property type="evidence" value="ECO:0007669"/>
    <property type="project" value="UniProtKB-KW"/>
</dbReference>
<dbReference type="InterPro" id="IPR037682">
    <property type="entry name" value="TonB_C"/>
</dbReference>
<evidence type="ECO:0000256" key="3">
    <source>
        <dbReference type="ARBA" id="ARBA00022448"/>
    </source>
</evidence>
<feature type="transmembrane region" description="Helical" evidence="10">
    <location>
        <begin position="12"/>
        <end position="34"/>
    </location>
</feature>
<sequence length="206" mass="23610">MNNKIFEWDEYYSLMFRVGLILALAFVLLVFIIFPKEFFYRPYIPKKEVGTILEQLPPELEQIAEPPPVERPKIAVVSEAQTGEEAEEVTSIGKTEFSEIYKKTEETEIPIVPFWKVEVKPKEVYLPKPVYPEIARQLGHEGDVVVEALVDIDGSIADVRILKSSGNPELDKAAMDAARQAKFTPAKQRDMPVRVWVSIPYKFRLK</sequence>
<keyword evidence="4" id="KW-1003">Cell membrane</keyword>
<comment type="subcellular location">
    <subcellularLocation>
        <location evidence="1">Cell inner membrane</location>
        <topology evidence="1">Single-pass membrane protein</topology>
        <orientation evidence="1">Periplasmic side</orientation>
    </subcellularLocation>
</comment>
<evidence type="ECO:0000256" key="7">
    <source>
        <dbReference type="ARBA" id="ARBA00022927"/>
    </source>
</evidence>
<evidence type="ECO:0000256" key="5">
    <source>
        <dbReference type="ARBA" id="ARBA00022519"/>
    </source>
</evidence>
<evidence type="ECO:0000256" key="9">
    <source>
        <dbReference type="ARBA" id="ARBA00023136"/>
    </source>
</evidence>
<dbReference type="GO" id="GO:0055085">
    <property type="term" value="P:transmembrane transport"/>
    <property type="evidence" value="ECO:0007669"/>
    <property type="project" value="InterPro"/>
</dbReference>